<dbReference type="AlphaFoldDB" id="A0A1Z3N8T0"/>
<dbReference type="RefSeq" id="WP_088565385.1">
    <property type="nucleotide sequence ID" value="NZ_CP020946.1"/>
</dbReference>
<dbReference type="Gene3D" id="3.40.50.11260">
    <property type="match status" value="1"/>
</dbReference>
<dbReference type="EMBL" id="CP020946">
    <property type="protein sequence ID" value="ASD63878.1"/>
    <property type="molecule type" value="Genomic_DNA"/>
</dbReference>
<dbReference type="SUPFAM" id="SSF55874">
    <property type="entry name" value="ATPase domain of HSP90 chaperone/DNA topoisomerase II/histidine kinase"/>
    <property type="match status" value="1"/>
</dbReference>
<dbReference type="Gene3D" id="3.30.565.10">
    <property type="entry name" value="Histidine kinase-like ATPase, C-terminal domain"/>
    <property type="match status" value="1"/>
</dbReference>
<dbReference type="InterPro" id="IPR020575">
    <property type="entry name" value="Hsp90_N"/>
</dbReference>
<comment type="subcellular location">
    <subcellularLocation>
        <location evidence="1 10">Cytoplasm</location>
    </subcellularLocation>
</comment>
<keyword evidence="5 10" id="KW-0067">ATP-binding</keyword>
<dbReference type="PIRSF" id="PIRSF002583">
    <property type="entry name" value="Hsp90"/>
    <property type="match status" value="1"/>
</dbReference>
<feature type="binding site" evidence="11">
    <location>
        <position position="171"/>
    </location>
    <ligand>
        <name>ATP</name>
        <dbReference type="ChEBI" id="CHEBI:30616"/>
    </ligand>
</feature>
<keyword evidence="4 10" id="KW-0547">Nucleotide-binding</keyword>
<dbReference type="Gene3D" id="1.20.120.790">
    <property type="entry name" value="Heat shock protein 90, C-terminal domain"/>
    <property type="match status" value="1"/>
</dbReference>
<dbReference type="FunFam" id="3.40.50.11260:FF:000005">
    <property type="entry name" value="Heat shock protein 90"/>
    <property type="match status" value="1"/>
</dbReference>
<feature type="binding site" evidence="11">
    <location>
        <begin position="120"/>
        <end position="125"/>
    </location>
    <ligand>
        <name>ATP</name>
        <dbReference type="ChEBI" id="CHEBI:30616"/>
    </ligand>
</feature>
<comment type="subunit">
    <text evidence="10">Homodimer.</text>
</comment>
<comment type="similarity">
    <text evidence="2 10">Belongs to the heat shock protein 90 family.</text>
</comment>
<keyword evidence="7 10" id="KW-0143">Chaperone</keyword>
<accession>A0A1Z3N8T0</accession>
<proteinExistence type="inferred from homology"/>
<dbReference type="GO" id="GO:0016887">
    <property type="term" value="F:ATP hydrolysis activity"/>
    <property type="evidence" value="ECO:0007669"/>
    <property type="project" value="InterPro"/>
</dbReference>
<feature type="binding site" evidence="11">
    <location>
        <position position="84"/>
    </location>
    <ligand>
        <name>ATP</name>
        <dbReference type="ChEBI" id="CHEBI:30616"/>
    </ligand>
</feature>
<dbReference type="Pfam" id="PF00183">
    <property type="entry name" value="HSP90"/>
    <property type="match status" value="1"/>
</dbReference>
<dbReference type="OrthoDB" id="5297101at2"/>
<feature type="binding site" evidence="11">
    <location>
        <position position="330"/>
    </location>
    <ligand>
        <name>ATP</name>
        <dbReference type="ChEBI" id="CHEBI:30616"/>
    </ligand>
</feature>
<gene>
    <name evidence="10" type="primary">htpG</name>
    <name evidence="12" type="ORF">B9G79_10010</name>
</gene>
<reference evidence="12 13" key="1">
    <citation type="submission" date="2017-04" db="EMBL/GenBank/DDBJ databases">
        <title>Whole genome sequence of Bdellovibrio bacteriovorus strain SSB218315.</title>
        <authorList>
            <person name="Oyedara O."/>
            <person name="Rodriguez-Perez M.A."/>
        </authorList>
    </citation>
    <scope>NUCLEOTIDE SEQUENCE [LARGE SCALE GENOMIC DNA]</scope>
    <source>
        <strain evidence="12 13">SSB218315</strain>
    </source>
</reference>
<keyword evidence="6 10" id="KW-0346">Stress response</keyword>
<feature type="binding site" evidence="11">
    <location>
        <position position="37"/>
    </location>
    <ligand>
        <name>ATP</name>
        <dbReference type="ChEBI" id="CHEBI:30616"/>
    </ligand>
</feature>
<dbReference type="FunFam" id="3.30.230.80:FF:000002">
    <property type="entry name" value="Molecular chaperone HtpG"/>
    <property type="match status" value="1"/>
</dbReference>
<protein>
    <recommendedName>
        <fullName evidence="9 10">Chaperone protein HtpG</fullName>
    </recommendedName>
    <alternativeName>
        <fullName evidence="10">Heat shock protein HtpG</fullName>
    </alternativeName>
    <alternativeName>
        <fullName evidence="10">High temperature protein G</fullName>
    </alternativeName>
</protein>
<comment type="function">
    <text evidence="8 10">Molecular chaperone. Has ATPase activity.</text>
</comment>
<feature type="region of interest" description="A; substrate-binding" evidence="10">
    <location>
        <begin position="1"/>
        <end position="330"/>
    </location>
</feature>
<dbReference type="CDD" id="cd16927">
    <property type="entry name" value="HATPase_Hsp90-like"/>
    <property type="match status" value="1"/>
</dbReference>
<dbReference type="GO" id="GO:0140662">
    <property type="term" value="F:ATP-dependent protein folding chaperone"/>
    <property type="evidence" value="ECO:0007669"/>
    <property type="project" value="InterPro"/>
</dbReference>
<dbReference type="PANTHER" id="PTHR11528">
    <property type="entry name" value="HEAT SHOCK PROTEIN 90 FAMILY MEMBER"/>
    <property type="match status" value="1"/>
</dbReference>
<dbReference type="InterPro" id="IPR037196">
    <property type="entry name" value="HSP90_C"/>
</dbReference>
<name>A0A1Z3N8T0_BDEBC</name>
<dbReference type="Gene3D" id="3.30.230.80">
    <property type="match status" value="1"/>
</dbReference>
<dbReference type="InterPro" id="IPR036890">
    <property type="entry name" value="HATPase_C_sf"/>
</dbReference>
<organism evidence="12 13">
    <name type="scientific">Bdellovibrio bacteriovorus</name>
    <dbReference type="NCBI Taxonomy" id="959"/>
    <lineage>
        <taxon>Bacteria</taxon>
        <taxon>Pseudomonadati</taxon>
        <taxon>Bdellovibrionota</taxon>
        <taxon>Bdellovibrionia</taxon>
        <taxon>Bdellovibrionales</taxon>
        <taxon>Pseudobdellovibrionaceae</taxon>
        <taxon>Bdellovibrio</taxon>
    </lineage>
</organism>
<feature type="binding site" evidence="11">
    <location>
        <position position="79"/>
    </location>
    <ligand>
        <name>ATP</name>
        <dbReference type="ChEBI" id="CHEBI:30616"/>
    </ligand>
</feature>
<keyword evidence="3 10" id="KW-0963">Cytoplasm</keyword>
<dbReference type="FunFam" id="3.30.565.10:FF:000009">
    <property type="entry name" value="Molecular chaperone HtpG"/>
    <property type="match status" value="1"/>
</dbReference>
<dbReference type="GO" id="GO:0051082">
    <property type="term" value="F:unfolded protein binding"/>
    <property type="evidence" value="ECO:0007669"/>
    <property type="project" value="UniProtKB-UniRule"/>
</dbReference>
<dbReference type="InterPro" id="IPR001404">
    <property type="entry name" value="Hsp90_fam"/>
</dbReference>
<dbReference type="Proteomes" id="UP000197003">
    <property type="component" value="Chromosome"/>
</dbReference>
<evidence type="ECO:0000256" key="9">
    <source>
        <dbReference type="ARBA" id="ARBA00070675"/>
    </source>
</evidence>
<feature type="binding site" evidence="11">
    <location>
        <position position="33"/>
    </location>
    <ligand>
        <name>ATP</name>
        <dbReference type="ChEBI" id="CHEBI:30616"/>
    </ligand>
</feature>
<evidence type="ECO:0000256" key="4">
    <source>
        <dbReference type="ARBA" id="ARBA00022741"/>
    </source>
</evidence>
<evidence type="ECO:0000256" key="8">
    <source>
        <dbReference type="ARBA" id="ARBA00058590"/>
    </source>
</evidence>
<dbReference type="Pfam" id="PF13589">
    <property type="entry name" value="HATPase_c_3"/>
    <property type="match status" value="1"/>
</dbReference>
<dbReference type="InterPro" id="IPR019805">
    <property type="entry name" value="Heat_shock_protein_90_CS"/>
</dbReference>
<feature type="binding site" evidence="11">
    <location>
        <begin position="99"/>
        <end position="100"/>
    </location>
    <ligand>
        <name>ATP</name>
        <dbReference type="ChEBI" id="CHEBI:30616"/>
    </ligand>
</feature>
<evidence type="ECO:0000256" key="5">
    <source>
        <dbReference type="ARBA" id="ARBA00022840"/>
    </source>
</evidence>
<dbReference type="HAMAP" id="MF_00505">
    <property type="entry name" value="HSP90"/>
    <property type="match status" value="1"/>
</dbReference>
<evidence type="ECO:0000256" key="6">
    <source>
        <dbReference type="ARBA" id="ARBA00023016"/>
    </source>
</evidence>
<dbReference type="PRINTS" id="PR00775">
    <property type="entry name" value="HEATSHOCK90"/>
</dbReference>
<sequence>MAKQVQNFNAEIKQLLDIVIHSLYSHKEIFLRELLSNASDAIDKLKFNSLTHPTLLPENWQPAIRLEPNTESKTLKIIDNGIGMTQEEVVEFIGTIARSGAKAFMQMNAEMKTKPELIGQFGVGFYSAFMVADRVTLHTQKAGSNDGTVWESMGDGTYSLDNVPRPEGTGTTITLHMKNFKEEDEVQDFTDKWVLKSLVKKYSDFIAHPIKMMGETEEETLNSQKALWLKSPSEVSKEEYKEFYQHLTHDWNEPLRTVHYRAEGTMEFNALLYIPGKKPWNYNMRDMEYGLSLYIKRVFIMADCKDLLPPYLRFVKGLVDSSDLSLNVSRELLQQDRQVTQIRKNVTNKALSTLKDLLSKERSAYEDFWTEFGATLKEGLPSDAANKEKLQDLLLFHSTSSDKMTTLDEYVSRMKEAQKDIYYITGDSLSQVSNSPYLEKLKEKGFEVLLLVDPVDEWVVDALSEFKGKKLQSIMREGLDLDTAEEKQQKEQEKKQAEVTLKPVLESMKKTLESDVKDVVLSDRLTNTPACLVASSADPSAHMQKLMAQMGKEYAGQQVKRIMEINPNHPVFEKMLKASPEQQTKWAEILYAQALLTEGSNLPDPVKFSQQIAELMVQAADSTKH</sequence>
<evidence type="ECO:0000256" key="10">
    <source>
        <dbReference type="HAMAP-Rule" id="MF_00505"/>
    </source>
</evidence>
<dbReference type="GO" id="GO:0005737">
    <property type="term" value="C:cytoplasm"/>
    <property type="evidence" value="ECO:0007669"/>
    <property type="project" value="UniProtKB-SubCell"/>
</dbReference>
<evidence type="ECO:0000256" key="1">
    <source>
        <dbReference type="ARBA" id="ARBA00004496"/>
    </source>
</evidence>
<feature type="region of interest" description="C" evidence="10">
    <location>
        <begin position="546"/>
        <end position="625"/>
    </location>
</feature>
<evidence type="ECO:0000256" key="3">
    <source>
        <dbReference type="ARBA" id="ARBA00022490"/>
    </source>
</evidence>
<evidence type="ECO:0000256" key="11">
    <source>
        <dbReference type="PIRSR" id="PIRSR002583-1"/>
    </source>
</evidence>
<dbReference type="InterPro" id="IPR020568">
    <property type="entry name" value="Ribosomal_Su5_D2-typ_SF"/>
</dbReference>
<dbReference type="GO" id="GO:0005524">
    <property type="term" value="F:ATP binding"/>
    <property type="evidence" value="ECO:0007669"/>
    <property type="project" value="UniProtKB-UniRule"/>
</dbReference>
<evidence type="ECO:0000313" key="13">
    <source>
        <dbReference type="Proteomes" id="UP000197003"/>
    </source>
</evidence>
<dbReference type="NCBIfam" id="NF003555">
    <property type="entry name" value="PRK05218.1"/>
    <property type="match status" value="1"/>
</dbReference>
<comment type="caution">
    <text evidence="10">Lacks conserved residue(s) required for the propagation of feature annotation.</text>
</comment>
<dbReference type="PROSITE" id="PS00298">
    <property type="entry name" value="HSP90"/>
    <property type="match status" value="1"/>
</dbReference>
<dbReference type="SUPFAM" id="SSF54211">
    <property type="entry name" value="Ribosomal protein S5 domain 2-like"/>
    <property type="match status" value="1"/>
</dbReference>
<dbReference type="SUPFAM" id="SSF110942">
    <property type="entry name" value="HSP90 C-terminal domain"/>
    <property type="match status" value="1"/>
</dbReference>
<evidence type="ECO:0000313" key="12">
    <source>
        <dbReference type="EMBL" id="ASD63878.1"/>
    </source>
</evidence>
<evidence type="ECO:0000256" key="7">
    <source>
        <dbReference type="ARBA" id="ARBA00023186"/>
    </source>
</evidence>
<evidence type="ECO:0000256" key="2">
    <source>
        <dbReference type="ARBA" id="ARBA00008239"/>
    </source>
</evidence>